<dbReference type="GO" id="GO:0004803">
    <property type="term" value="F:transposase activity"/>
    <property type="evidence" value="ECO:0007669"/>
    <property type="project" value="InterPro"/>
</dbReference>
<organism evidence="2">
    <name type="scientific">Meiothermus ruber</name>
    <dbReference type="NCBI Taxonomy" id="277"/>
    <lineage>
        <taxon>Bacteria</taxon>
        <taxon>Thermotogati</taxon>
        <taxon>Deinococcota</taxon>
        <taxon>Deinococci</taxon>
        <taxon>Thermales</taxon>
        <taxon>Thermaceae</taxon>
        <taxon>Meiothermus</taxon>
    </lineage>
</organism>
<evidence type="ECO:0000313" key="2">
    <source>
        <dbReference type="EMBL" id="HFG20188.1"/>
    </source>
</evidence>
<gene>
    <name evidence="2" type="ORF">ENS82_05605</name>
</gene>
<accession>A0A7C3DNM5</accession>
<comment type="caution">
    <text evidence="2">The sequence shown here is derived from an EMBL/GenBank/DDBJ whole genome shotgun (WGS) entry which is preliminary data.</text>
</comment>
<evidence type="ECO:0000259" key="1">
    <source>
        <dbReference type="Pfam" id="PF01609"/>
    </source>
</evidence>
<dbReference type="InterPro" id="IPR002559">
    <property type="entry name" value="Transposase_11"/>
</dbReference>
<sequence>MGTIPFGTEPGRACAPGGQPTYLMGSRLRKGEYLLLITEAEPERAPARYARRWEIETLFKACKSQGFDFESTHLTRAERIESLVALMSIALVWAHSVCKPSPSPSKTMRASSTPPSAMGLTIYVNFSLPQKLGKQNCTLV</sequence>
<proteinExistence type="predicted"/>
<protein>
    <recommendedName>
        <fullName evidence="1">Transposase IS4-like domain-containing protein</fullName>
    </recommendedName>
</protein>
<dbReference type="SUPFAM" id="SSF53098">
    <property type="entry name" value="Ribonuclease H-like"/>
    <property type="match status" value="1"/>
</dbReference>
<name>A0A7C3DNM5_MEIRU</name>
<dbReference type="GO" id="GO:0006313">
    <property type="term" value="P:DNA transposition"/>
    <property type="evidence" value="ECO:0007669"/>
    <property type="project" value="InterPro"/>
</dbReference>
<dbReference type="Gene3D" id="3.90.350.10">
    <property type="entry name" value="Transposase Inhibitor Protein From Tn5, Chain A, domain 1"/>
    <property type="match status" value="1"/>
</dbReference>
<dbReference type="InterPro" id="IPR012337">
    <property type="entry name" value="RNaseH-like_sf"/>
</dbReference>
<dbReference type="GO" id="GO:0003677">
    <property type="term" value="F:DNA binding"/>
    <property type="evidence" value="ECO:0007669"/>
    <property type="project" value="InterPro"/>
</dbReference>
<dbReference type="EMBL" id="DSWI01000012">
    <property type="protein sequence ID" value="HFG20188.1"/>
    <property type="molecule type" value="Genomic_DNA"/>
</dbReference>
<reference evidence="2" key="1">
    <citation type="journal article" date="2020" name="mSystems">
        <title>Genome- and Community-Level Interaction Insights into Carbon Utilization and Element Cycling Functions of Hydrothermarchaeota in Hydrothermal Sediment.</title>
        <authorList>
            <person name="Zhou Z."/>
            <person name="Liu Y."/>
            <person name="Xu W."/>
            <person name="Pan J."/>
            <person name="Luo Z.H."/>
            <person name="Li M."/>
        </authorList>
    </citation>
    <scope>NUCLEOTIDE SEQUENCE [LARGE SCALE GENOMIC DNA]</scope>
    <source>
        <strain evidence="2">SpSt-524</strain>
    </source>
</reference>
<dbReference type="Pfam" id="PF01609">
    <property type="entry name" value="DDE_Tnp_1"/>
    <property type="match status" value="1"/>
</dbReference>
<feature type="domain" description="Transposase IS4-like" evidence="1">
    <location>
        <begin position="33"/>
        <end position="93"/>
    </location>
</feature>
<dbReference type="AlphaFoldDB" id="A0A7C3DNM5"/>